<protein>
    <submittedName>
        <fullName evidence="3">MarR family transcriptional regulator</fullName>
    </submittedName>
</protein>
<dbReference type="Pfam" id="PF12802">
    <property type="entry name" value="MarR_2"/>
    <property type="match status" value="1"/>
</dbReference>
<dbReference type="Proteomes" id="UP000776983">
    <property type="component" value="Unassembled WGS sequence"/>
</dbReference>
<dbReference type="SMART" id="SM00347">
    <property type="entry name" value="HTH_MARR"/>
    <property type="match status" value="1"/>
</dbReference>
<dbReference type="PRINTS" id="PR00598">
    <property type="entry name" value="HTHMARR"/>
</dbReference>
<dbReference type="EMBL" id="JACDXW010000004">
    <property type="protein sequence ID" value="MCB5363919.1"/>
    <property type="molecule type" value="Genomic_DNA"/>
</dbReference>
<comment type="caution">
    <text evidence="3">The sequence shown here is derived from an EMBL/GenBank/DDBJ whole genome shotgun (WGS) entry which is preliminary data.</text>
</comment>
<dbReference type="Gene3D" id="1.10.10.10">
    <property type="entry name" value="Winged helix-like DNA-binding domain superfamily/Winged helix DNA-binding domain"/>
    <property type="match status" value="1"/>
</dbReference>
<accession>A0ABS8CDL6</accession>
<dbReference type="InterPro" id="IPR039422">
    <property type="entry name" value="MarR/SlyA-like"/>
</dbReference>
<dbReference type="InterPro" id="IPR000835">
    <property type="entry name" value="HTH_MarR-typ"/>
</dbReference>
<proteinExistence type="predicted"/>
<feature type="compositionally biased region" description="Low complexity" evidence="1">
    <location>
        <begin position="18"/>
        <end position="29"/>
    </location>
</feature>
<dbReference type="PANTHER" id="PTHR33164">
    <property type="entry name" value="TRANSCRIPTIONAL REGULATOR, MARR FAMILY"/>
    <property type="match status" value="1"/>
</dbReference>
<evidence type="ECO:0000256" key="1">
    <source>
        <dbReference type="SAM" id="MobiDB-lite"/>
    </source>
</evidence>
<dbReference type="RefSeq" id="WP_226954286.1">
    <property type="nucleotide sequence ID" value="NZ_JACDXW010000004.1"/>
</dbReference>
<feature type="region of interest" description="Disordered" evidence="1">
    <location>
        <begin position="1"/>
        <end position="48"/>
    </location>
</feature>
<name>A0ABS8CDL6_9BURK</name>
<gene>
    <name evidence="3" type="ORF">H0484_09190</name>
</gene>
<dbReference type="PANTHER" id="PTHR33164:SF43">
    <property type="entry name" value="HTH-TYPE TRANSCRIPTIONAL REPRESSOR YETL"/>
    <property type="match status" value="1"/>
</dbReference>
<evidence type="ECO:0000313" key="3">
    <source>
        <dbReference type="EMBL" id="MCB5363919.1"/>
    </source>
</evidence>
<dbReference type="SUPFAM" id="SSF46785">
    <property type="entry name" value="Winged helix' DNA-binding domain"/>
    <property type="match status" value="1"/>
</dbReference>
<feature type="domain" description="HTH marR-type" evidence="2">
    <location>
        <begin position="57"/>
        <end position="190"/>
    </location>
</feature>
<sequence>MPNTPAKEMPNELPARGSKASKTASKPSARGAKHYADIKAAPDVSTPEGRLNEAPLLGMLGYQLAQASVVTVGNYQELVGNPYGLRAAEYTMLALIDANPGVSPAQLAKALSLSAPYVTAGLDKLCQKDWVVREVSTKDGRKQHVSTTEQGKAVATELTNTVLESERARFKNLTQAEKMMLAELLRKLAHCRTLIGL</sequence>
<evidence type="ECO:0000313" key="4">
    <source>
        <dbReference type="Proteomes" id="UP000776983"/>
    </source>
</evidence>
<dbReference type="InterPro" id="IPR036388">
    <property type="entry name" value="WH-like_DNA-bd_sf"/>
</dbReference>
<organism evidence="3 4">
    <name type="scientific">Mesopusillimonas faecipullorum</name>
    <dbReference type="NCBI Taxonomy" id="2755040"/>
    <lineage>
        <taxon>Bacteria</taxon>
        <taxon>Pseudomonadati</taxon>
        <taxon>Pseudomonadota</taxon>
        <taxon>Betaproteobacteria</taxon>
        <taxon>Burkholderiales</taxon>
        <taxon>Alcaligenaceae</taxon>
        <taxon>Mesopusillimonas</taxon>
    </lineage>
</organism>
<dbReference type="InterPro" id="IPR036390">
    <property type="entry name" value="WH_DNA-bd_sf"/>
</dbReference>
<dbReference type="PROSITE" id="PS50995">
    <property type="entry name" value="HTH_MARR_2"/>
    <property type="match status" value="1"/>
</dbReference>
<evidence type="ECO:0000259" key="2">
    <source>
        <dbReference type="PROSITE" id="PS50995"/>
    </source>
</evidence>
<reference evidence="3 4" key="1">
    <citation type="submission" date="2020-07" db="EMBL/GenBank/DDBJ databases">
        <title>Pusillimonas sp. nov., isolated from poultry manure in Taiwan.</title>
        <authorList>
            <person name="Lin S.-Y."/>
            <person name="Tang Y.-S."/>
            <person name="Young C.-C."/>
        </authorList>
    </citation>
    <scope>NUCLEOTIDE SEQUENCE [LARGE SCALE GENOMIC DNA]</scope>
    <source>
        <strain evidence="3 4">CC-YST705</strain>
    </source>
</reference>
<keyword evidence="4" id="KW-1185">Reference proteome</keyword>